<evidence type="ECO:0000256" key="1">
    <source>
        <dbReference type="ARBA" id="ARBA00004141"/>
    </source>
</evidence>
<dbReference type="PANTHER" id="PTHR48041:SF139">
    <property type="entry name" value="PROTEIN SCARLET"/>
    <property type="match status" value="1"/>
</dbReference>
<name>A0A239H228_EKHLU</name>
<keyword evidence="2" id="KW-0813">Transport</keyword>
<evidence type="ECO:0000259" key="9">
    <source>
        <dbReference type="PROSITE" id="PS50893"/>
    </source>
</evidence>
<feature type="transmembrane region" description="Helical" evidence="8">
    <location>
        <begin position="682"/>
        <end position="704"/>
    </location>
</feature>
<dbReference type="InterPro" id="IPR003439">
    <property type="entry name" value="ABC_transporter-like_ATP-bd"/>
</dbReference>
<dbReference type="RefSeq" id="WP_089355870.1">
    <property type="nucleotide sequence ID" value="NZ_FZPD01000002.1"/>
</dbReference>
<dbReference type="InterPro" id="IPR027417">
    <property type="entry name" value="P-loop_NTPase"/>
</dbReference>
<comment type="subcellular location">
    <subcellularLocation>
        <location evidence="1">Membrane</location>
        <topology evidence="1">Multi-pass membrane protein</topology>
    </subcellularLocation>
</comment>
<reference evidence="10 11" key="1">
    <citation type="submission" date="2017-06" db="EMBL/GenBank/DDBJ databases">
        <authorList>
            <person name="Kim H.J."/>
            <person name="Triplett B.A."/>
        </authorList>
    </citation>
    <scope>NUCLEOTIDE SEQUENCE [LARGE SCALE GENOMIC DNA]</scope>
    <source>
        <strain evidence="10 11">DSM 19307</strain>
    </source>
</reference>
<dbReference type="Pfam" id="PF01061">
    <property type="entry name" value="ABC2_membrane"/>
    <property type="match status" value="1"/>
</dbReference>
<dbReference type="AlphaFoldDB" id="A0A239H228"/>
<keyword evidence="6 8" id="KW-1133">Transmembrane helix</keyword>
<dbReference type="InterPro" id="IPR003593">
    <property type="entry name" value="AAA+_ATPase"/>
</dbReference>
<keyword evidence="5" id="KW-0067">ATP-binding</keyword>
<feature type="transmembrane region" description="Helical" evidence="8">
    <location>
        <begin position="637"/>
        <end position="658"/>
    </location>
</feature>
<dbReference type="InterPro" id="IPR017871">
    <property type="entry name" value="ABC_transporter-like_CS"/>
</dbReference>
<dbReference type="GO" id="GO:0016020">
    <property type="term" value="C:membrane"/>
    <property type="evidence" value="ECO:0007669"/>
    <property type="project" value="UniProtKB-SubCell"/>
</dbReference>
<keyword evidence="11" id="KW-1185">Reference proteome</keyword>
<evidence type="ECO:0000256" key="5">
    <source>
        <dbReference type="ARBA" id="ARBA00022840"/>
    </source>
</evidence>
<accession>A0A239H228</accession>
<dbReference type="Gene3D" id="3.40.50.300">
    <property type="entry name" value="P-loop containing nucleotide triphosphate hydrolases"/>
    <property type="match status" value="1"/>
</dbReference>
<evidence type="ECO:0000256" key="4">
    <source>
        <dbReference type="ARBA" id="ARBA00022741"/>
    </source>
</evidence>
<proteinExistence type="predicted"/>
<evidence type="ECO:0000256" key="7">
    <source>
        <dbReference type="ARBA" id="ARBA00023136"/>
    </source>
</evidence>
<evidence type="ECO:0000256" key="3">
    <source>
        <dbReference type="ARBA" id="ARBA00022692"/>
    </source>
</evidence>
<feature type="transmembrane region" description="Helical" evidence="8">
    <location>
        <begin position="599"/>
        <end position="617"/>
    </location>
</feature>
<gene>
    <name evidence="10" type="ORF">SAMN05421640_1109</name>
</gene>
<evidence type="ECO:0000256" key="6">
    <source>
        <dbReference type="ARBA" id="ARBA00022989"/>
    </source>
</evidence>
<keyword evidence="4" id="KW-0547">Nucleotide-binding</keyword>
<keyword evidence="7 8" id="KW-0472">Membrane</keyword>
<dbReference type="SMART" id="SM00382">
    <property type="entry name" value="AAA"/>
    <property type="match status" value="1"/>
</dbReference>
<feature type="domain" description="ABC transporter" evidence="9">
    <location>
        <begin position="267"/>
        <end position="505"/>
    </location>
</feature>
<dbReference type="PANTHER" id="PTHR48041">
    <property type="entry name" value="ABC TRANSPORTER G FAMILY MEMBER 28"/>
    <property type="match status" value="1"/>
</dbReference>
<dbReference type="InterPro" id="IPR050352">
    <property type="entry name" value="ABCG_transporters"/>
</dbReference>
<evidence type="ECO:0000313" key="11">
    <source>
        <dbReference type="Proteomes" id="UP000198393"/>
    </source>
</evidence>
<dbReference type="InterPro" id="IPR013525">
    <property type="entry name" value="ABC2_TM"/>
</dbReference>
<feature type="transmembrane region" description="Helical" evidence="8">
    <location>
        <begin position="739"/>
        <end position="760"/>
    </location>
</feature>
<dbReference type="GO" id="GO:0005524">
    <property type="term" value="F:ATP binding"/>
    <property type="evidence" value="ECO:0007669"/>
    <property type="project" value="UniProtKB-KW"/>
</dbReference>
<protein>
    <submittedName>
        <fullName evidence="10">ABC-type multidrug transport system, ATPase component</fullName>
    </submittedName>
</protein>
<feature type="transmembrane region" description="Helical" evidence="8">
    <location>
        <begin position="990"/>
        <end position="1008"/>
    </location>
</feature>
<dbReference type="GO" id="GO:0016887">
    <property type="term" value="F:ATP hydrolysis activity"/>
    <property type="evidence" value="ECO:0007669"/>
    <property type="project" value="InterPro"/>
</dbReference>
<evidence type="ECO:0000256" key="8">
    <source>
        <dbReference type="SAM" id="Phobius"/>
    </source>
</evidence>
<dbReference type="Pfam" id="PF00005">
    <property type="entry name" value="ABC_tran"/>
    <property type="match status" value="1"/>
</dbReference>
<dbReference type="SUPFAM" id="SSF52540">
    <property type="entry name" value="P-loop containing nucleoside triphosphate hydrolases"/>
    <property type="match status" value="1"/>
</dbReference>
<dbReference type="PROSITE" id="PS50893">
    <property type="entry name" value="ABC_TRANSPORTER_2"/>
    <property type="match status" value="1"/>
</dbReference>
<dbReference type="Proteomes" id="UP000198393">
    <property type="component" value="Unassembled WGS sequence"/>
</dbReference>
<organism evidence="10 11">
    <name type="scientific">Ekhidna lutea</name>
    <dbReference type="NCBI Taxonomy" id="447679"/>
    <lineage>
        <taxon>Bacteria</taxon>
        <taxon>Pseudomonadati</taxon>
        <taxon>Bacteroidota</taxon>
        <taxon>Cytophagia</taxon>
        <taxon>Cytophagales</taxon>
        <taxon>Reichenbachiellaceae</taxon>
        <taxon>Ekhidna</taxon>
    </lineage>
</organism>
<sequence>MTESIINALVHLFAIIESAKEDTDAVDSGELVIRPYLQKNLNNETLTAEYIKLFYDYLNFYKDQPTAKDSEGISIDSTSILQIAKICNQLNKELLRSERLIVFMQLMELIRADEKVTDKEEEFAALVALNFNLDQEDVLNLKNFILKPDDKEINQEKILIIDNKQTEWPEEMAWIIRKKKKDNQARHLFVQNLFGKITVLYLKSVSTFVFRYDGPLNLFLEGIKIIPSKSYILRPGSIIKGPNISSIYESEITKKFIQDETSTRVVLAGDKIEFKFKNSSNGLKAFSFSEDSGRLIGIMGGSGTGKTTLMNILNGKIDLDNGRLHINGFSLEQASTEGVIGYVPQDDLLFEELTVYQNLYFNAKTCFSDFSEDLIDRTVHKVLEDLDLEDIKDLKVGDPLNKTISGGQRKRLNIALELMREPSVLFVDEPTSGLSSMDSEKMMMLLKDLTRKGKLVVAIIHQPSSEIFKLFDRLWILDKGGYPIYNGNPIDAVVYFKTMNTQVNAAESECPRCGNVIPEQILQIIEAREIDERGRSTKKRRVNPSVWYSKYKENILPKLVRLKYESVLPPTNFRIPDSWNQFKIFSQRNLLSKISNRQYIIINMLEAPLLAFILGYFSKYSPEKVYSFSENINLPVYLFMSIVVSLFMGLTVSAQEIYKDRQILERESFLNLSRISYINSKIVYLFILSGIQTISFVLIGNYILEIHGMTLYYWTVLFTVSCFANLIGLNISSALNSVINIYILIPFILVPQLLLGGAMIKFDELHHSLSNQKNVPIVGDMMASRWAYEALAVAQFRYNDYEKHFFEVNEEISRTSVYRSFMVPEMMAINQEILRDSADWSDKKRSFRILKNEVTNLAEIHSLRRFPYIDQIESAYFSTSIGDRLHNYLLYAKDQFAADYLKAQKKRDDLYIKLVEELGKEGFAELENKYHNQFLEDLLMNRAQFNMVYRGDDQLIQKKDPIYMRPYSSIGRAHFYSPNKILGDIKIPTFYFNIAFIWFMTIVLYLTLLDNSLKKLIKFFESKNRDESRPSAWIRIWDTILIIISSPGVYRRALKIKKNNQEE</sequence>
<dbReference type="GO" id="GO:0140359">
    <property type="term" value="F:ABC-type transporter activity"/>
    <property type="evidence" value="ECO:0007669"/>
    <property type="project" value="InterPro"/>
</dbReference>
<evidence type="ECO:0000313" key="10">
    <source>
        <dbReference type="EMBL" id="SNS75469.1"/>
    </source>
</evidence>
<evidence type="ECO:0000256" key="2">
    <source>
        <dbReference type="ARBA" id="ARBA00022448"/>
    </source>
</evidence>
<keyword evidence="3 8" id="KW-0812">Transmembrane</keyword>
<dbReference type="EMBL" id="FZPD01000002">
    <property type="protein sequence ID" value="SNS75469.1"/>
    <property type="molecule type" value="Genomic_DNA"/>
</dbReference>
<feature type="transmembrane region" description="Helical" evidence="8">
    <location>
        <begin position="711"/>
        <end position="733"/>
    </location>
</feature>
<dbReference type="PROSITE" id="PS00211">
    <property type="entry name" value="ABC_TRANSPORTER_1"/>
    <property type="match status" value="1"/>
</dbReference>
<dbReference type="OrthoDB" id="9804819at2"/>